<keyword evidence="2" id="KW-0813">Transport</keyword>
<evidence type="ECO:0000313" key="10">
    <source>
        <dbReference type="Proteomes" id="UP001519654"/>
    </source>
</evidence>
<dbReference type="Proteomes" id="UP001519654">
    <property type="component" value="Unassembled WGS sequence"/>
</dbReference>
<reference evidence="9 10" key="1">
    <citation type="submission" date="2021-06" db="EMBL/GenBank/DDBJ databases">
        <title>Actinoplanes lichenicola sp. nov., and Actinoplanes ovalisporus sp. nov., isolated from lichen in Thailand.</title>
        <authorList>
            <person name="Saeng-In P."/>
            <person name="Kanchanasin P."/>
            <person name="Yuki M."/>
            <person name="Kudo T."/>
            <person name="Ohkuma M."/>
            <person name="Phongsopitanun W."/>
            <person name="Tanasupawat S."/>
        </authorList>
    </citation>
    <scope>NUCLEOTIDE SEQUENCE [LARGE SCALE GENOMIC DNA]</scope>
    <source>
        <strain evidence="9 10">NBRC 110975</strain>
    </source>
</reference>
<dbReference type="RefSeq" id="WP_215793140.1">
    <property type="nucleotide sequence ID" value="NZ_JAHKKG010000013.1"/>
</dbReference>
<comment type="caution">
    <text evidence="9">The sequence shown here is derived from an EMBL/GenBank/DDBJ whole genome shotgun (WGS) entry which is preliminary data.</text>
</comment>
<feature type="transmembrane region" description="Helical" evidence="8">
    <location>
        <begin position="179"/>
        <end position="202"/>
    </location>
</feature>
<keyword evidence="10" id="KW-1185">Reference proteome</keyword>
<evidence type="ECO:0000256" key="1">
    <source>
        <dbReference type="ARBA" id="ARBA00004651"/>
    </source>
</evidence>
<feature type="transmembrane region" description="Helical" evidence="8">
    <location>
        <begin position="265"/>
        <end position="283"/>
    </location>
</feature>
<keyword evidence="5 8" id="KW-0812">Transmembrane</keyword>
<gene>
    <name evidence="9" type="ORF">KOI35_35810</name>
</gene>
<keyword evidence="4" id="KW-0997">Cell inner membrane</keyword>
<feature type="transmembrane region" description="Helical" evidence="8">
    <location>
        <begin position="65"/>
        <end position="85"/>
    </location>
</feature>
<sequence length="340" mass="35594">MAQITNVERPEAVAKEATAPSGSQLGHFAGIAIHKYAQVILLVVLVIGFSLATPRFATQQNWTSLLVSQAVVAMMTLAVLFPLIVGEFDLSVGYSLGFSAMLGAYLTGQNWPVPMILLAMLVFGVFIGVVNGVLNVYFKINSFIATLGMGIILSALTLALSNGAILTTVPGVLETLGRGYVGGIAWAVWAVLLIAVVCYYLLQHTPVGARLYAIGGSERVAFLAGVRTSWYKVLAFGLAGAIVAGAAMFQLGQAGSATPSMGPDLLLPAYAAAFLGVTTFRPGFYNVPGVIVAILLLAVGFNGLSLLGVPFWVQPMFNGLALLIAVLFARLASRRLGAAK</sequence>
<accession>A0ABS5YZL2</accession>
<proteinExistence type="predicted"/>
<feature type="transmembrane region" description="Helical" evidence="8">
    <location>
        <begin position="36"/>
        <end position="53"/>
    </location>
</feature>
<evidence type="ECO:0000256" key="3">
    <source>
        <dbReference type="ARBA" id="ARBA00022475"/>
    </source>
</evidence>
<evidence type="ECO:0000313" key="9">
    <source>
        <dbReference type="EMBL" id="MBU2668890.1"/>
    </source>
</evidence>
<feature type="transmembrane region" description="Helical" evidence="8">
    <location>
        <begin position="315"/>
        <end position="332"/>
    </location>
</feature>
<keyword evidence="3" id="KW-1003">Cell membrane</keyword>
<protein>
    <submittedName>
        <fullName evidence="9">ABC transporter permease</fullName>
    </submittedName>
</protein>
<dbReference type="PANTHER" id="PTHR32196">
    <property type="entry name" value="ABC TRANSPORTER PERMEASE PROTEIN YPHD-RELATED-RELATED"/>
    <property type="match status" value="1"/>
</dbReference>
<evidence type="ECO:0000256" key="4">
    <source>
        <dbReference type="ARBA" id="ARBA00022519"/>
    </source>
</evidence>
<dbReference type="Pfam" id="PF02653">
    <property type="entry name" value="BPD_transp_2"/>
    <property type="match status" value="1"/>
</dbReference>
<dbReference type="InterPro" id="IPR001851">
    <property type="entry name" value="ABC_transp_permease"/>
</dbReference>
<evidence type="ECO:0000256" key="8">
    <source>
        <dbReference type="SAM" id="Phobius"/>
    </source>
</evidence>
<feature type="transmembrane region" description="Helical" evidence="8">
    <location>
        <begin position="290"/>
        <end position="309"/>
    </location>
</feature>
<evidence type="ECO:0000256" key="2">
    <source>
        <dbReference type="ARBA" id="ARBA00022448"/>
    </source>
</evidence>
<evidence type="ECO:0000256" key="5">
    <source>
        <dbReference type="ARBA" id="ARBA00022692"/>
    </source>
</evidence>
<name>A0ABS5YZL2_9ACTN</name>
<dbReference type="PANTHER" id="PTHR32196:SF21">
    <property type="entry name" value="ABC TRANSPORTER PERMEASE PROTEIN YPHD-RELATED"/>
    <property type="match status" value="1"/>
</dbReference>
<feature type="transmembrane region" description="Helical" evidence="8">
    <location>
        <begin position="233"/>
        <end position="253"/>
    </location>
</feature>
<dbReference type="CDD" id="cd06579">
    <property type="entry name" value="TM_PBP1_transp_AraH_like"/>
    <property type="match status" value="1"/>
</dbReference>
<organism evidence="9 10">
    <name type="scientific">Paractinoplanes bogorensis</name>
    <dbReference type="NCBI Taxonomy" id="1610840"/>
    <lineage>
        <taxon>Bacteria</taxon>
        <taxon>Bacillati</taxon>
        <taxon>Actinomycetota</taxon>
        <taxon>Actinomycetes</taxon>
        <taxon>Micromonosporales</taxon>
        <taxon>Micromonosporaceae</taxon>
        <taxon>Paractinoplanes</taxon>
    </lineage>
</organism>
<keyword evidence="6 8" id="KW-1133">Transmembrane helix</keyword>
<comment type="subcellular location">
    <subcellularLocation>
        <location evidence="1">Cell membrane</location>
        <topology evidence="1">Multi-pass membrane protein</topology>
    </subcellularLocation>
</comment>
<evidence type="ECO:0000256" key="6">
    <source>
        <dbReference type="ARBA" id="ARBA00022989"/>
    </source>
</evidence>
<feature type="transmembrane region" description="Helical" evidence="8">
    <location>
        <begin position="144"/>
        <end position="167"/>
    </location>
</feature>
<evidence type="ECO:0000256" key="7">
    <source>
        <dbReference type="ARBA" id="ARBA00023136"/>
    </source>
</evidence>
<feature type="transmembrane region" description="Helical" evidence="8">
    <location>
        <begin position="115"/>
        <end position="138"/>
    </location>
</feature>
<dbReference type="EMBL" id="JAHKKG010000013">
    <property type="protein sequence ID" value="MBU2668890.1"/>
    <property type="molecule type" value="Genomic_DNA"/>
</dbReference>
<keyword evidence="7 8" id="KW-0472">Membrane</keyword>